<evidence type="ECO:0000313" key="1">
    <source>
        <dbReference type="EMBL" id="HEL65550.1"/>
    </source>
</evidence>
<comment type="caution">
    <text evidence="1">The sequence shown here is derived from an EMBL/GenBank/DDBJ whole genome shotgun (WGS) entry which is preliminary data.</text>
</comment>
<proteinExistence type="predicted"/>
<gene>
    <name evidence="1" type="ORF">ENQ34_02570</name>
</gene>
<dbReference type="AlphaFoldDB" id="A0A7C2EIR4"/>
<accession>A0A7C2EIR4</accession>
<dbReference type="EMBL" id="DSMU01000167">
    <property type="protein sequence ID" value="HEL65550.1"/>
    <property type="molecule type" value="Genomic_DNA"/>
</dbReference>
<sequence>MISLEAIKVKEIVLRIPDEIHEILGARRDLSKEVLKRLAAFLYAERKISLSKAVELSGIDHGRFMDLLADLGGYLDYDEHDLTEDVETLRRLGRGGM</sequence>
<organism evidence="1">
    <name type="scientific">Ammonifex degensii</name>
    <dbReference type="NCBI Taxonomy" id="42838"/>
    <lineage>
        <taxon>Bacteria</taxon>
        <taxon>Bacillati</taxon>
        <taxon>Bacillota</taxon>
        <taxon>Clostridia</taxon>
        <taxon>Thermoanaerobacterales</taxon>
        <taxon>Thermoanaerobacteraceae</taxon>
        <taxon>Ammonifex</taxon>
    </lineage>
</organism>
<dbReference type="Pfam" id="PF03683">
    <property type="entry name" value="UPF0175"/>
    <property type="match status" value="1"/>
</dbReference>
<name>A0A7C2EIR4_9THEO</name>
<protein>
    <submittedName>
        <fullName evidence="1">UPF0175 family protein</fullName>
    </submittedName>
</protein>
<dbReference type="InterPro" id="IPR005368">
    <property type="entry name" value="UPF0175"/>
</dbReference>
<reference evidence="1" key="1">
    <citation type="journal article" date="2020" name="mSystems">
        <title>Genome- and Community-Level Interaction Insights into Carbon Utilization and Element Cycling Functions of Hydrothermarchaeota in Hydrothermal Sediment.</title>
        <authorList>
            <person name="Zhou Z."/>
            <person name="Liu Y."/>
            <person name="Xu W."/>
            <person name="Pan J."/>
            <person name="Luo Z.H."/>
            <person name="Li M."/>
        </authorList>
    </citation>
    <scope>NUCLEOTIDE SEQUENCE [LARGE SCALE GENOMIC DNA]</scope>
    <source>
        <strain evidence="1">SpSt-300</strain>
    </source>
</reference>